<keyword evidence="1" id="KW-0418">Kinase</keyword>
<comment type="caution">
    <text evidence="1">The sequence shown here is derived from an EMBL/GenBank/DDBJ whole genome shotgun (WGS) entry which is preliminary data.</text>
</comment>
<dbReference type="GO" id="GO:0004674">
    <property type="term" value="F:protein serine/threonine kinase activity"/>
    <property type="evidence" value="ECO:0007669"/>
    <property type="project" value="UniProtKB-KW"/>
</dbReference>
<sequence length="237" mass="25429">MAVASVLVLGAIGVRSLVGINVDVEDESASAMVATTIASSVPTATITVSPASPSDRATARDLRAKMQRDLETGKFPAFITGVEELLRLDPEAAADRKLRSSIIDVLMVITAGRGEHADKLFDLIENRMGTHGIDLLYQLVIAHGGSRASARASALLVDPAVRARGTPALRVAYELRMAPCVHKNQLFKRAAEEGDTRSLQQLELLKNPCSRRNNCCPHAKDPELSQAIEAIRARSQG</sequence>
<accession>A0A017TCQ0</accession>
<keyword evidence="1" id="KW-0808">Transferase</keyword>
<dbReference type="EMBL" id="ASRX01000015">
    <property type="protein sequence ID" value="EYF06570.1"/>
    <property type="molecule type" value="Genomic_DNA"/>
</dbReference>
<protein>
    <submittedName>
        <fullName evidence="1">Serine/threonine protein kinase</fullName>
    </submittedName>
</protein>
<dbReference type="STRING" id="1192034.CAP_1700"/>
<gene>
    <name evidence="1" type="ORF">CAP_1700</name>
</gene>
<evidence type="ECO:0000313" key="2">
    <source>
        <dbReference type="Proteomes" id="UP000019678"/>
    </source>
</evidence>
<dbReference type="Proteomes" id="UP000019678">
    <property type="component" value="Unassembled WGS sequence"/>
</dbReference>
<organism evidence="1 2">
    <name type="scientific">Chondromyces apiculatus DSM 436</name>
    <dbReference type="NCBI Taxonomy" id="1192034"/>
    <lineage>
        <taxon>Bacteria</taxon>
        <taxon>Pseudomonadati</taxon>
        <taxon>Myxococcota</taxon>
        <taxon>Polyangia</taxon>
        <taxon>Polyangiales</taxon>
        <taxon>Polyangiaceae</taxon>
        <taxon>Chondromyces</taxon>
    </lineage>
</organism>
<keyword evidence="1" id="KW-0723">Serine/threonine-protein kinase</keyword>
<evidence type="ECO:0000313" key="1">
    <source>
        <dbReference type="EMBL" id="EYF06570.1"/>
    </source>
</evidence>
<reference evidence="1 2" key="1">
    <citation type="submission" date="2013-05" db="EMBL/GenBank/DDBJ databases">
        <title>Genome assembly of Chondromyces apiculatus DSM 436.</title>
        <authorList>
            <person name="Sharma G."/>
            <person name="Khatri I."/>
            <person name="Kaur C."/>
            <person name="Mayilraj S."/>
            <person name="Subramanian S."/>
        </authorList>
    </citation>
    <scope>NUCLEOTIDE SEQUENCE [LARGE SCALE GENOMIC DNA]</scope>
    <source>
        <strain evidence="1 2">DSM 436</strain>
    </source>
</reference>
<name>A0A017TCQ0_9BACT</name>
<keyword evidence="2" id="KW-1185">Reference proteome</keyword>
<proteinExistence type="predicted"/>
<dbReference type="AlphaFoldDB" id="A0A017TCQ0"/>